<feature type="transmembrane region" description="Helical" evidence="10">
    <location>
        <begin position="75"/>
        <end position="95"/>
    </location>
</feature>
<evidence type="ECO:0000256" key="5">
    <source>
        <dbReference type="ARBA" id="ARBA00023136"/>
    </source>
</evidence>
<evidence type="ECO:0000256" key="10">
    <source>
        <dbReference type="HAMAP-Rule" id="MF_00454"/>
    </source>
</evidence>
<accession>E0UEC0</accession>
<dbReference type="OrthoDB" id="9815830at2"/>
<feature type="transmembrane region" description="Helical" evidence="10">
    <location>
        <begin position="39"/>
        <end position="63"/>
    </location>
</feature>
<dbReference type="HAMAP" id="MF_00454">
    <property type="entry name" value="FluC"/>
    <property type="match status" value="1"/>
</dbReference>
<dbReference type="PANTHER" id="PTHR28259:SF1">
    <property type="entry name" value="FLUORIDE EXPORT PROTEIN 1-RELATED"/>
    <property type="match status" value="1"/>
</dbReference>
<protein>
    <recommendedName>
        <fullName evidence="10">Fluoride-specific ion channel FluC</fullName>
    </recommendedName>
</protein>
<keyword evidence="6 10" id="KW-0407">Ion channel</keyword>
<dbReference type="Pfam" id="PF02537">
    <property type="entry name" value="CRCB"/>
    <property type="match status" value="1"/>
</dbReference>
<dbReference type="GO" id="GO:0046872">
    <property type="term" value="F:metal ion binding"/>
    <property type="evidence" value="ECO:0007669"/>
    <property type="project" value="UniProtKB-KW"/>
</dbReference>
<evidence type="ECO:0000256" key="8">
    <source>
        <dbReference type="ARBA" id="ARBA00035585"/>
    </source>
</evidence>
<evidence type="ECO:0000256" key="6">
    <source>
        <dbReference type="ARBA" id="ARBA00023303"/>
    </source>
</evidence>
<evidence type="ECO:0000256" key="9">
    <source>
        <dbReference type="ARBA" id="ARBA00049940"/>
    </source>
</evidence>
<keyword evidence="12" id="KW-1185">Reference proteome</keyword>
<dbReference type="eggNOG" id="COG0239">
    <property type="taxonomic scope" value="Bacteria"/>
</dbReference>
<evidence type="ECO:0000256" key="3">
    <source>
        <dbReference type="ARBA" id="ARBA00022692"/>
    </source>
</evidence>
<evidence type="ECO:0000313" key="11">
    <source>
        <dbReference type="EMBL" id="ADN15366.1"/>
    </source>
</evidence>
<dbReference type="GO" id="GO:0062054">
    <property type="term" value="F:fluoride channel activity"/>
    <property type="evidence" value="ECO:0007669"/>
    <property type="project" value="UniProtKB-UniRule"/>
</dbReference>
<keyword evidence="10" id="KW-0915">Sodium</keyword>
<evidence type="ECO:0000256" key="7">
    <source>
        <dbReference type="ARBA" id="ARBA00035120"/>
    </source>
</evidence>
<comment type="similarity">
    <text evidence="7 10">Belongs to the fluoride channel Fluc/FEX (TC 1.A.43) family.</text>
</comment>
<dbReference type="Proteomes" id="UP000008206">
    <property type="component" value="Chromosome"/>
</dbReference>
<reference evidence="12" key="1">
    <citation type="journal article" date="2011" name="MBio">
        <title>Novel metabolic attributes of the genus Cyanothece, comprising a group of unicellular nitrogen-fixing Cyanobacteria.</title>
        <authorList>
            <person name="Bandyopadhyay A."/>
            <person name="Elvitigala T."/>
            <person name="Welsh E."/>
            <person name="Stockel J."/>
            <person name="Liberton M."/>
            <person name="Min H."/>
            <person name="Sherman L.A."/>
            <person name="Pakrasi H.B."/>
        </authorList>
    </citation>
    <scope>NUCLEOTIDE SEQUENCE [LARGE SCALE GENOMIC DNA]</scope>
    <source>
        <strain evidence="12">PCC 7822</strain>
    </source>
</reference>
<dbReference type="RefSeq" id="WP_013323435.1">
    <property type="nucleotide sequence ID" value="NC_014501.1"/>
</dbReference>
<dbReference type="InterPro" id="IPR003691">
    <property type="entry name" value="FluC"/>
</dbReference>
<dbReference type="EMBL" id="CP002198">
    <property type="protein sequence ID" value="ADN15366.1"/>
    <property type="molecule type" value="Genomic_DNA"/>
</dbReference>
<dbReference type="HOGENOM" id="CLU_114342_3_0_3"/>
<keyword evidence="2 10" id="KW-1003">Cell membrane</keyword>
<dbReference type="NCBIfam" id="TIGR00494">
    <property type="entry name" value="crcB"/>
    <property type="match status" value="1"/>
</dbReference>
<keyword evidence="10" id="KW-0406">Ion transport</keyword>
<keyword evidence="5 10" id="KW-0472">Membrane</keyword>
<evidence type="ECO:0000256" key="1">
    <source>
        <dbReference type="ARBA" id="ARBA00004651"/>
    </source>
</evidence>
<keyword evidence="3 10" id="KW-0812">Transmembrane</keyword>
<dbReference type="PANTHER" id="PTHR28259">
    <property type="entry name" value="FLUORIDE EXPORT PROTEIN 1-RELATED"/>
    <property type="match status" value="1"/>
</dbReference>
<gene>
    <name evidence="10" type="primary">fluC</name>
    <name evidence="10" type="synonym">crcB</name>
    <name evidence="11" type="ordered locus">Cyan7822_3416</name>
</gene>
<dbReference type="GO" id="GO:0140114">
    <property type="term" value="P:cellular detoxification of fluoride"/>
    <property type="evidence" value="ECO:0007669"/>
    <property type="project" value="UniProtKB-UniRule"/>
</dbReference>
<feature type="transmembrane region" description="Helical" evidence="10">
    <location>
        <begin position="107"/>
        <end position="128"/>
    </location>
</feature>
<dbReference type="AlphaFoldDB" id="E0UEC0"/>
<proteinExistence type="inferred from homology"/>
<dbReference type="KEGG" id="cyj:Cyan7822_3416"/>
<keyword evidence="10" id="KW-0997">Cell inner membrane</keyword>
<sequence>MLKNSVTRAALAVAIGAIPGALSRYYITEYTKSVFGKDFAYYGTFFINVTGCLIIAYLLTLAAERIRNFSPELRLMLTTGFCGAYTTFSTFGLETRTLLDKGDSTTLIYWLGSIIVGMLGVNLGVMLARLNQKSSLE</sequence>
<comment type="catalytic activity">
    <reaction evidence="8">
        <text>fluoride(in) = fluoride(out)</text>
        <dbReference type="Rhea" id="RHEA:76159"/>
        <dbReference type="ChEBI" id="CHEBI:17051"/>
    </reaction>
    <physiologicalReaction direction="left-to-right" evidence="8">
        <dbReference type="Rhea" id="RHEA:76160"/>
    </physiologicalReaction>
</comment>
<comment type="subcellular location">
    <subcellularLocation>
        <location evidence="10">Cell inner membrane</location>
        <topology evidence="10">Multi-pass membrane protein</topology>
    </subcellularLocation>
    <subcellularLocation>
        <location evidence="1">Cell membrane</location>
        <topology evidence="1">Multi-pass membrane protein</topology>
    </subcellularLocation>
</comment>
<comment type="function">
    <text evidence="9 10">Fluoride-specific ion channel. Important for reducing fluoride concentration in the cell, thus reducing its toxicity.</text>
</comment>
<feature type="binding site" evidence="10">
    <location>
        <position position="83"/>
    </location>
    <ligand>
        <name>Na(+)</name>
        <dbReference type="ChEBI" id="CHEBI:29101"/>
        <note>structural</note>
    </ligand>
</feature>
<evidence type="ECO:0000256" key="4">
    <source>
        <dbReference type="ARBA" id="ARBA00022989"/>
    </source>
</evidence>
<name>E0UEC0_GLOV7</name>
<dbReference type="STRING" id="497965.Cyan7822_3416"/>
<dbReference type="GO" id="GO:0005886">
    <property type="term" value="C:plasma membrane"/>
    <property type="evidence" value="ECO:0007669"/>
    <property type="project" value="UniProtKB-SubCell"/>
</dbReference>
<evidence type="ECO:0000313" key="12">
    <source>
        <dbReference type="Proteomes" id="UP000008206"/>
    </source>
</evidence>
<comment type="activity regulation">
    <text evidence="10">Na(+) is not transported, but it plays an essential structural role and its presence is essential for fluoride channel function.</text>
</comment>
<feature type="binding site" evidence="10">
    <location>
        <position position="86"/>
    </location>
    <ligand>
        <name>Na(+)</name>
        <dbReference type="ChEBI" id="CHEBI:29101"/>
        <note>structural</note>
    </ligand>
</feature>
<organism evidence="11 12">
    <name type="scientific">Gloeothece verrucosa (strain PCC 7822)</name>
    <name type="common">Cyanothece sp. (strain PCC 7822)</name>
    <dbReference type="NCBI Taxonomy" id="497965"/>
    <lineage>
        <taxon>Bacteria</taxon>
        <taxon>Bacillati</taxon>
        <taxon>Cyanobacteriota</taxon>
        <taxon>Cyanophyceae</taxon>
        <taxon>Oscillatoriophycideae</taxon>
        <taxon>Chroococcales</taxon>
        <taxon>Aphanothecaceae</taxon>
        <taxon>Gloeothece</taxon>
        <taxon>Gloeothece verrucosa</taxon>
    </lineage>
</organism>
<keyword evidence="10" id="KW-0479">Metal-binding</keyword>
<keyword evidence="10" id="KW-0813">Transport</keyword>
<keyword evidence="4 10" id="KW-1133">Transmembrane helix</keyword>
<evidence type="ECO:0000256" key="2">
    <source>
        <dbReference type="ARBA" id="ARBA00022475"/>
    </source>
</evidence>